<reference evidence="6 7" key="1">
    <citation type="submission" date="2023-09" db="EMBL/GenBank/DDBJ databases">
        <authorList>
            <person name="Golyshina O.V."/>
            <person name="Lunev E.A."/>
            <person name="Bargiela R."/>
            <person name="Gaines M.C."/>
            <person name="Daum B."/>
            <person name="Bale N.J."/>
            <person name="Koenen M."/>
            <person name="Sinninghe Damst J.S."/>
            <person name="Yakimov M."/>
            <person name="Golyshin P.N."/>
        </authorList>
    </citation>
    <scope>NUCLEOTIDE SEQUENCE [LARGE SCALE GENOMIC DNA]</scope>
    <source>
        <strain evidence="6 7">M1</strain>
    </source>
</reference>
<keyword evidence="7" id="KW-1185">Reference proteome</keyword>
<dbReference type="EMBL" id="CP133772">
    <property type="protein sequence ID" value="WYY00176.1"/>
    <property type="molecule type" value="Genomic_DNA"/>
</dbReference>
<gene>
    <name evidence="6" type="ORF">OXIME_000733</name>
</gene>
<sequence length="338" mass="38253">MNWSSRIFEDLPTSSFSSVMGIGIVSDAFFQIGILKISKVLEIIGLAIYTCLILFFLIIILTGKGKFRKRVQNQFSILGAFTFIAGTSVIFTRLSEGGYYYLDIPVLVFGIAFSIFLIIGFIAKAEGNLFEKVDKPYLFLVPFIAMLSLSVLSTQTYSRIDGDQKYFFAVSVLTWVIGVAGIVSLFVYAFKNHGNDFLHPERIDGFYMVYSGIASLSAFSAIIIIKFYTLMFPFFVSILSYYAVIAYGWTVVSTIPLFFLYALRIKRGHVKFRYKVSIWGSVFPLGINSTGSYFVSLFFHQHFLVYLAYFYAFMGLLLIIIAFSEIIADLISGRERMN</sequence>
<evidence type="ECO:0000256" key="5">
    <source>
        <dbReference type="SAM" id="Phobius"/>
    </source>
</evidence>
<evidence type="ECO:0000256" key="2">
    <source>
        <dbReference type="ARBA" id="ARBA00022692"/>
    </source>
</evidence>
<feature type="transmembrane region" description="Helical" evidence="5">
    <location>
        <begin position="75"/>
        <end position="94"/>
    </location>
</feature>
<keyword evidence="3 5" id="KW-1133">Transmembrane helix</keyword>
<dbReference type="Pfam" id="PF03595">
    <property type="entry name" value="SLAC1"/>
    <property type="match status" value="1"/>
</dbReference>
<name>A0AAX4NFE4_9ARCH</name>
<accession>A0AAX4NFE4</accession>
<dbReference type="AlphaFoldDB" id="A0AAX4NFE4"/>
<feature type="transmembrane region" description="Helical" evidence="5">
    <location>
        <begin position="276"/>
        <end position="300"/>
    </location>
</feature>
<evidence type="ECO:0000256" key="1">
    <source>
        <dbReference type="ARBA" id="ARBA00004141"/>
    </source>
</evidence>
<evidence type="ECO:0000313" key="6">
    <source>
        <dbReference type="EMBL" id="WYY00176.1"/>
    </source>
</evidence>
<keyword evidence="4 5" id="KW-0472">Membrane</keyword>
<feature type="transmembrane region" description="Helical" evidence="5">
    <location>
        <begin position="137"/>
        <end position="154"/>
    </location>
</feature>
<evidence type="ECO:0008006" key="8">
    <source>
        <dbReference type="Google" id="ProtNLM"/>
    </source>
</evidence>
<feature type="transmembrane region" description="Helical" evidence="5">
    <location>
        <begin position="209"/>
        <end position="229"/>
    </location>
</feature>
<dbReference type="GeneID" id="95967464"/>
<dbReference type="Gene3D" id="1.50.10.150">
    <property type="entry name" value="Voltage-dependent anion channel"/>
    <property type="match status" value="1"/>
</dbReference>
<feature type="transmembrane region" description="Helical" evidence="5">
    <location>
        <begin position="166"/>
        <end position="188"/>
    </location>
</feature>
<evidence type="ECO:0000256" key="3">
    <source>
        <dbReference type="ARBA" id="ARBA00022989"/>
    </source>
</evidence>
<comment type="subcellular location">
    <subcellularLocation>
        <location evidence="1">Membrane</location>
        <topology evidence="1">Multi-pass membrane protein</topology>
    </subcellularLocation>
</comment>
<feature type="transmembrane region" description="Helical" evidence="5">
    <location>
        <begin position="16"/>
        <end position="37"/>
    </location>
</feature>
<dbReference type="InterPro" id="IPR038665">
    <property type="entry name" value="Voltage-dep_anion_channel_sf"/>
</dbReference>
<evidence type="ECO:0000313" key="7">
    <source>
        <dbReference type="Proteomes" id="UP001451606"/>
    </source>
</evidence>
<dbReference type="InterPro" id="IPR004695">
    <property type="entry name" value="SLAC1/Mae1/Ssu1/TehA"/>
</dbReference>
<dbReference type="RefSeq" id="WP_393972126.1">
    <property type="nucleotide sequence ID" value="NZ_CP133772.1"/>
</dbReference>
<feature type="transmembrane region" description="Helical" evidence="5">
    <location>
        <begin position="306"/>
        <end position="328"/>
    </location>
</feature>
<feature type="transmembrane region" description="Helical" evidence="5">
    <location>
        <begin position="106"/>
        <end position="125"/>
    </location>
</feature>
<dbReference type="Proteomes" id="UP001451606">
    <property type="component" value="Chromosome"/>
</dbReference>
<dbReference type="GO" id="GO:0055085">
    <property type="term" value="P:transmembrane transport"/>
    <property type="evidence" value="ECO:0007669"/>
    <property type="project" value="InterPro"/>
</dbReference>
<dbReference type="KEGG" id="omr:OXIME_000733"/>
<protein>
    <recommendedName>
        <fullName evidence="8">C4-dicarboxylate ABC transporter</fullName>
    </recommendedName>
</protein>
<feature type="transmembrane region" description="Helical" evidence="5">
    <location>
        <begin position="241"/>
        <end position="264"/>
    </location>
</feature>
<feature type="transmembrane region" description="Helical" evidence="5">
    <location>
        <begin position="43"/>
        <end position="63"/>
    </location>
</feature>
<proteinExistence type="predicted"/>
<dbReference type="GO" id="GO:0016020">
    <property type="term" value="C:membrane"/>
    <property type="evidence" value="ECO:0007669"/>
    <property type="project" value="UniProtKB-SubCell"/>
</dbReference>
<evidence type="ECO:0000256" key="4">
    <source>
        <dbReference type="ARBA" id="ARBA00023136"/>
    </source>
</evidence>
<organism evidence="6 7">
    <name type="scientific">Oxyplasma meridianum</name>
    <dbReference type="NCBI Taxonomy" id="3073602"/>
    <lineage>
        <taxon>Archaea</taxon>
        <taxon>Methanobacteriati</taxon>
        <taxon>Thermoplasmatota</taxon>
        <taxon>Thermoplasmata</taxon>
        <taxon>Thermoplasmatales</taxon>
        <taxon>Thermoplasmataceae</taxon>
        <taxon>Oxyplasma</taxon>
    </lineage>
</organism>
<keyword evidence="2 5" id="KW-0812">Transmembrane</keyword>